<dbReference type="EMBL" id="QNUK01001209">
    <property type="protein sequence ID" value="KAF5885984.1"/>
    <property type="molecule type" value="Genomic_DNA"/>
</dbReference>
<name>A0A8J4T2B8_CLAMG</name>
<evidence type="ECO:0000256" key="1">
    <source>
        <dbReference type="SAM" id="MobiDB-lite"/>
    </source>
</evidence>
<proteinExistence type="predicted"/>
<comment type="caution">
    <text evidence="2">The sequence shown here is derived from an EMBL/GenBank/DDBJ whole genome shotgun (WGS) entry which is preliminary data.</text>
</comment>
<organism evidence="2 3">
    <name type="scientific">Clarias magur</name>
    <name type="common">Asian catfish</name>
    <name type="synonym">Macropteronotus magur</name>
    <dbReference type="NCBI Taxonomy" id="1594786"/>
    <lineage>
        <taxon>Eukaryota</taxon>
        <taxon>Metazoa</taxon>
        <taxon>Chordata</taxon>
        <taxon>Craniata</taxon>
        <taxon>Vertebrata</taxon>
        <taxon>Euteleostomi</taxon>
        <taxon>Actinopterygii</taxon>
        <taxon>Neopterygii</taxon>
        <taxon>Teleostei</taxon>
        <taxon>Ostariophysi</taxon>
        <taxon>Siluriformes</taxon>
        <taxon>Clariidae</taxon>
        <taxon>Clarias</taxon>
    </lineage>
</organism>
<keyword evidence="3" id="KW-1185">Reference proteome</keyword>
<evidence type="ECO:0000313" key="3">
    <source>
        <dbReference type="Proteomes" id="UP000727407"/>
    </source>
</evidence>
<gene>
    <name evidence="2" type="ORF">DAT39_022618</name>
</gene>
<feature type="compositionally biased region" description="Basic and acidic residues" evidence="1">
    <location>
        <begin position="74"/>
        <end position="83"/>
    </location>
</feature>
<dbReference type="AlphaFoldDB" id="A0A8J4T2B8"/>
<evidence type="ECO:0000313" key="2">
    <source>
        <dbReference type="EMBL" id="KAF5885984.1"/>
    </source>
</evidence>
<feature type="compositionally biased region" description="Low complexity" evidence="1">
    <location>
        <begin position="62"/>
        <end position="73"/>
    </location>
</feature>
<feature type="region of interest" description="Disordered" evidence="1">
    <location>
        <begin position="18"/>
        <end position="99"/>
    </location>
</feature>
<protein>
    <submittedName>
        <fullName evidence="2">Uncharacterized protein</fullName>
    </submittedName>
</protein>
<dbReference type="Proteomes" id="UP000727407">
    <property type="component" value="Unassembled WGS sequence"/>
</dbReference>
<reference evidence="2" key="1">
    <citation type="submission" date="2020-07" db="EMBL/GenBank/DDBJ databases">
        <title>Clarias magur genome sequencing, assembly and annotation.</title>
        <authorList>
            <person name="Kushwaha B."/>
            <person name="Kumar R."/>
            <person name="Das P."/>
            <person name="Joshi C.G."/>
            <person name="Kumar D."/>
            <person name="Nagpure N.S."/>
            <person name="Pandey M."/>
            <person name="Agarwal S."/>
            <person name="Srivastava S."/>
            <person name="Singh M."/>
            <person name="Sahoo L."/>
            <person name="Jayasankar P."/>
            <person name="Meher P.K."/>
            <person name="Koringa P.G."/>
            <person name="Iquebal M.A."/>
            <person name="Das S.P."/>
            <person name="Bit A."/>
            <person name="Patnaik S."/>
            <person name="Patel N."/>
            <person name="Shah T.M."/>
            <person name="Hinsu A."/>
            <person name="Jena J.K."/>
        </authorList>
    </citation>
    <scope>NUCLEOTIDE SEQUENCE</scope>
    <source>
        <strain evidence="2">CIFAMagur01</strain>
        <tissue evidence="2">Testis</tissue>
    </source>
</reference>
<feature type="compositionally biased region" description="Low complexity" evidence="1">
    <location>
        <begin position="21"/>
        <end position="34"/>
    </location>
</feature>
<accession>A0A8J4T2B8</accession>
<sequence length="99" mass="11064">MSVCVKWSITSFHCWSEATRRTSPARTPTASSPPGERRRPSWTSRTRTRGAAEGHVDTQGFNAASSAAVLSNNTRKELEENWRRTRPRRASGMFCKGPV</sequence>